<dbReference type="Pfam" id="PF09977">
    <property type="entry name" value="Tad_C"/>
    <property type="match status" value="1"/>
</dbReference>
<dbReference type="EMBL" id="SRYW01000007">
    <property type="protein sequence ID" value="TGY34277.1"/>
    <property type="molecule type" value="Genomic_DNA"/>
</dbReference>
<feature type="transmembrane region" description="Helical" evidence="1">
    <location>
        <begin position="12"/>
        <end position="33"/>
    </location>
</feature>
<evidence type="ECO:0000259" key="2">
    <source>
        <dbReference type="Pfam" id="PF09977"/>
    </source>
</evidence>
<protein>
    <recommendedName>
        <fullName evidence="2">DUF2134 domain-containing protein</fullName>
    </recommendedName>
</protein>
<dbReference type="InterPro" id="IPR018705">
    <property type="entry name" value="DUF2134_membrane"/>
</dbReference>
<organism evidence="3 4">
    <name type="scientific">Stenotrophomonas maltophilia</name>
    <name type="common">Pseudomonas maltophilia</name>
    <name type="synonym">Xanthomonas maltophilia</name>
    <dbReference type="NCBI Taxonomy" id="40324"/>
    <lineage>
        <taxon>Bacteria</taxon>
        <taxon>Pseudomonadati</taxon>
        <taxon>Pseudomonadota</taxon>
        <taxon>Gammaproteobacteria</taxon>
        <taxon>Lysobacterales</taxon>
        <taxon>Lysobacteraceae</taxon>
        <taxon>Stenotrophomonas</taxon>
        <taxon>Stenotrophomonas maltophilia group</taxon>
    </lineage>
</organism>
<dbReference type="OrthoDB" id="5720484at2"/>
<keyword evidence="1" id="KW-0812">Transmembrane</keyword>
<reference evidence="3 4" key="1">
    <citation type="submission" date="2019-04" db="EMBL/GenBank/DDBJ databases">
        <title>Microbes associate with the intestines of laboratory mice.</title>
        <authorList>
            <person name="Navarre W."/>
            <person name="Wong E."/>
            <person name="Huang K."/>
            <person name="Tropini C."/>
            <person name="Ng K."/>
            <person name="Yu B."/>
        </authorList>
    </citation>
    <scope>NUCLEOTIDE SEQUENCE [LARGE SCALE GENOMIC DNA]</scope>
    <source>
        <strain evidence="3 4">NM62_B4-13</strain>
    </source>
</reference>
<evidence type="ECO:0000256" key="1">
    <source>
        <dbReference type="SAM" id="Phobius"/>
    </source>
</evidence>
<keyword evidence="1" id="KW-0472">Membrane</keyword>
<dbReference type="AlphaFoldDB" id="A0A4S2CYW1"/>
<proteinExistence type="predicted"/>
<dbReference type="Proteomes" id="UP000306631">
    <property type="component" value="Unassembled WGS sequence"/>
</dbReference>
<comment type="caution">
    <text evidence="3">The sequence shown here is derived from an EMBL/GenBank/DDBJ whole genome shotgun (WGS) entry which is preliminary data.</text>
</comment>
<sequence>MQQRGGMSVTMMLVMLGLVMMLGLVEIGFLYWAKRDAQKVADLAALAGAQRLELCAANQADNSAARGNAITANRFPGTVQVQCGNWNPANPAADHFTTTLGPQAPLNAVRVQAQRSVLPFFGQNTTLPTLQVQAVAMRAQPTAVFSVGSQLLRVNGNTPLGNVLRLVGVDLDRTTLLGYDGLAQAHITPGGLLQALGIEVAADIGIAEFNRLLAANRISLGQLLDATATVLAQSGVANVDLRALKDALATQINIDQANLQLGSNDAGSGLFARIVAPEGPASSALRADVNVMDLLTTGISIANGGRGVDVDNLSVLGLVNAKAAIIEPPSIAIGGVGTRAYNAQVRLNVDVDSNNLVGLGPILSTLGVRLHLPIYADVTNAMGTLTALQCGAQPPTATINVESSVLRACVGRVDPANRFSTRNVCETTLENEQMLTLLGATLVNDKIRLNGLTHAESVTLAAGETASTRINAALLGDTVAALVNELLRVLGNVLNPAPKGLGTAETANRLAEQYLKAANPDPGKKYDVHATIDLLKNGAPARGIEPIGTWNIPKGVPYPCGLITCFRDGTVWEGYEAAVTGNGQGLLGGVLGTLLGGLVINRCNSLLTGLLAYNACVKGNLASYLQTAEEGVLDSFQGSGSVVDPSTDTVACSGLLCLGLKPVLDLLKPILNGVGTLLTQTLAQVLGLELGRTDVHLQSINCSPAQLVY</sequence>
<name>A0A4S2CYW1_STEMA</name>
<evidence type="ECO:0000313" key="3">
    <source>
        <dbReference type="EMBL" id="TGY34277.1"/>
    </source>
</evidence>
<feature type="domain" description="DUF2134" evidence="2">
    <location>
        <begin position="47"/>
        <end position="136"/>
    </location>
</feature>
<accession>A0A4S2CYW1</accession>
<gene>
    <name evidence="3" type="ORF">E5352_10215</name>
</gene>
<dbReference type="RefSeq" id="WP_136005001.1">
    <property type="nucleotide sequence ID" value="NZ_SRYW01000007.1"/>
</dbReference>
<keyword evidence="1" id="KW-1133">Transmembrane helix</keyword>
<evidence type="ECO:0000313" key="4">
    <source>
        <dbReference type="Proteomes" id="UP000306631"/>
    </source>
</evidence>